<proteinExistence type="predicted"/>
<dbReference type="InterPro" id="IPR045865">
    <property type="entry name" value="ACT-like_dom_sf"/>
</dbReference>
<dbReference type="PANTHER" id="PTHR39199">
    <property type="entry name" value="BLR5128 PROTEIN"/>
    <property type="match status" value="1"/>
</dbReference>
<dbReference type="RefSeq" id="WP_106159283.1">
    <property type="nucleotide sequence ID" value="NZ_PVTT01000001.1"/>
</dbReference>
<evidence type="ECO:0000259" key="1">
    <source>
        <dbReference type="Pfam" id="PF13840"/>
    </source>
</evidence>
<dbReference type="EMBL" id="PVTT01000001">
    <property type="protein sequence ID" value="PRY94825.1"/>
    <property type="molecule type" value="Genomic_DNA"/>
</dbReference>
<comment type="caution">
    <text evidence="2">The sequence shown here is derived from an EMBL/GenBank/DDBJ whole genome shotgun (WGS) entry which is preliminary data.</text>
</comment>
<dbReference type="OrthoDB" id="517867at2"/>
<reference evidence="2 3" key="1">
    <citation type="submission" date="2018-03" db="EMBL/GenBank/DDBJ databases">
        <title>Genomic Encyclopedia of Archaeal and Bacterial Type Strains, Phase II (KMG-II): from individual species to whole genera.</title>
        <authorList>
            <person name="Goeker M."/>
        </authorList>
    </citation>
    <scope>NUCLEOTIDE SEQUENCE [LARGE SCALE GENOMIC DNA]</scope>
    <source>
        <strain evidence="2 3">DSM 29318</strain>
    </source>
</reference>
<protein>
    <recommendedName>
        <fullName evidence="1">CASTOR ACT domain-containing protein</fullName>
    </recommendedName>
</protein>
<dbReference type="PANTHER" id="PTHR39199:SF1">
    <property type="entry name" value="BLR5128 PROTEIN"/>
    <property type="match status" value="1"/>
</dbReference>
<evidence type="ECO:0000313" key="3">
    <source>
        <dbReference type="Proteomes" id="UP000238801"/>
    </source>
</evidence>
<name>A0A2T0X7F1_9RHOB</name>
<dbReference type="Pfam" id="PF13840">
    <property type="entry name" value="ACT_7"/>
    <property type="match status" value="1"/>
</dbReference>
<accession>A0A2T0X7F1</accession>
<dbReference type="Gene3D" id="3.30.2130.10">
    <property type="entry name" value="VC0802-like"/>
    <property type="match status" value="1"/>
</dbReference>
<dbReference type="Proteomes" id="UP000238801">
    <property type="component" value="Unassembled WGS sequence"/>
</dbReference>
<dbReference type="InterPro" id="IPR027795">
    <property type="entry name" value="CASTOR_ACT_dom"/>
</dbReference>
<feature type="domain" description="CASTOR ACT" evidence="1">
    <location>
        <begin position="62"/>
        <end position="116"/>
    </location>
</feature>
<gene>
    <name evidence="2" type="ORF">BCF33_0426</name>
</gene>
<dbReference type="SUPFAM" id="SSF55021">
    <property type="entry name" value="ACT-like"/>
    <property type="match status" value="1"/>
</dbReference>
<sequence length="123" mass="12658">MSAVRDGAAMIAGMAPERRPGAWTFAACEGTPPAGAIATFCEVEGWSCIRPAAEGEEAFALISLRVHSALDGVGLTAAVSGALAREGIACNVVAALRHDHLFVPEADDARALAVLERLSEGSR</sequence>
<evidence type="ECO:0000313" key="2">
    <source>
        <dbReference type="EMBL" id="PRY94825.1"/>
    </source>
</evidence>
<keyword evidence="3" id="KW-1185">Reference proteome</keyword>
<organism evidence="2 3">
    <name type="scientific">Hasllibacter halocynthiae</name>
    <dbReference type="NCBI Taxonomy" id="595589"/>
    <lineage>
        <taxon>Bacteria</taxon>
        <taxon>Pseudomonadati</taxon>
        <taxon>Pseudomonadota</taxon>
        <taxon>Alphaproteobacteria</taxon>
        <taxon>Rhodobacterales</taxon>
        <taxon>Roseobacteraceae</taxon>
        <taxon>Hasllibacter</taxon>
    </lineage>
</organism>
<dbReference type="AlphaFoldDB" id="A0A2T0X7F1"/>